<feature type="domain" description="GxGYxYP putative glycoside hydrolase C-terminal" evidence="1">
    <location>
        <begin position="305"/>
        <end position="557"/>
    </location>
</feature>
<keyword evidence="5" id="KW-1185">Reference proteome</keyword>
<dbReference type="InterPro" id="IPR038410">
    <property type="entry name" value="GxGYxYP_C_sf"/>
</dbReference>
<evidence type="ECO:0000313" key="4">
    <source>
        <dbReference type="EMBL" id="MBK3519162.1"/>
    </source>
</evidence>
<dbReference type="PANTHER" id="PTHR37321">
    <property type="entry name" value="EXPORTED PROTEIN-RELATED"/>
    <property type="match status" value="1"/>
</dbReference>
<comment type="caution">
    <text evidence="4">The sequence shown here is derived from an EMBL/GenBank/DDBJ whole genome shotgun (WGS) entry which is preliminary data.</text>
</comment>
<feature type="domain" description="GxGYxYP putative glycoside hydrolase third N-terminal" evidence="3">
    <location>
        <begin position="200"/>
        <end position="279"/>
    </location>
</feature>
<organism evidence="4 5">
    <name type="scientific">Carboxylicivirga marina</name>
    <dbReference type="NCBI Taxonomy" id="2800988"/>
    <lineage>
        <taxon>Bacteria</taxon>
        <taxon>Pseudomonadati</taxon>
        <taxon>Bacteroidota</taxon>
        <taxon>Bacteroidia</taxon>
        <taxon>Marinilabiliales</taxon>
        <taxon>Marinilabiliaceae</taxon>
        <taxon>Carboxylicivirga</taxon>
    </lineage>
</organism>
<dbReference type="PROSITE" id="PS51257">
    <property type="entry name" value="PROKAR_LIPOPROTEIN"/>
    <property type="match status" value="1"/>
</dbReference>
<dbReference type="InterPro" id="IPR025832">
    <property type="entry name" value="GxGYxYP_C"/>
</dbReference>
<accession>A0ABS1HNA1</accession>
<evidence type="ECO:0000259" key="2">
    <source>
        <dbReference type="Pfam" id="PF20957"/>
    </source>
</evidence>
<evidence type="ECO:0000259" key="3">
    <source>
        <dbReference type="Pfam" id="PF20958"/>
    </source>
</evidence>
<sequence>MKFYSVYLLCVVCLIFQSCQHSNTKHIESTDELEESWWWPMQPVPKGIVTCDKGTTHGENALVYSLSGLVAKAHKEGKVDELVWINSRGDYAKWYKRVVQRLNLQERGDFDVWKLLTRYKELGIVDGYILYSQEKEPKYNSDMNFSYNVAVSYAGLKKALVIEQSIEGKIKALGFTKLFDARNVTLDDCFHTLKKSLNNELVLTMNPFFHNNSDFAIANNSMSLYGVTDVANDVMSWLRPVSPVVGWNHGDEIDFTRLPSEYGLFNTASDWCDNLLTLSAGSKNAIPKKIKSLNPKDIDFNDTGHFHSFIMSDGDNMQWTIGRFLSDGNYWGSDLHGQFPVGFTSCPVNLSMMANDVLDEMVESKPLHTSIIEFGGGYQYPDLFAVKKGVEREELQRSFARKLNIHMKRTGAKIFGFICTDFDSQDAKDAYKIYAEELDDIIGMVVIQYAPYHGGHGDVIWVKNRMGIEIPVVSAKFSLWNGLNEPGGGDVHKITNCINKQVEESSKTLSWTSVHAWSRFENPKRTEEYGTGMKPIKWCIDNLDRKIKVISPEELLWRIRWNHNQDQTGKLIRDNY</sequence>
<feature type="domain" description="GxGYxYP putative glycoside hydrolase second N-terminal" evidence="2">
    <location>
        <begin position="125"/>
        <end position="192"/>
    </location>
</feature>
<proteinExistence type="predicted"/>
<evidence type="ECO:0000313" key="5">
    <source>
        <dbReference type="Proteomes" id="UP000605676"/>
    </source>
</evidence>
<dbReference type="RefSeq" id="WP_200466383.1">
    <property type="nucleotide sequence ID" value="NZ_JAENRR010000055.1"/>
</dbReference>
<dbReference type="Pfam" id="PF14323">
    <property type="entry name" value="GxGYxYP_C"/>
    <property type="match status" value="1"/>
</dbReference>
<dbReference type="Pfam" id="PF20957">
    <property type="entry name" value="GxGYxYP_N_2nd"/>
    <property type="match status" value="1"/>
</dbReference>
<gene>
    <name evidence="4" type="ORF">JIV24_17570</name>
</gene>
<dbReference type="Proteomes" id="UP000605676">
    <property type="component" value="Unassembled WGS sequence"/>
</dbReference>
<dbReference type="Pfam" id="PF20958">
    <property type="entry name" value="GxGYxYP_N_3rd"/>
    <property type="match status" value="1"/>
</dbReference>
<dbReference type="PANTHER" id="PTHR37321:SF1">
    <property type="entry name" value="EXPORTED PROTEIN"/>
    <property type="match status" value="1"/>
</dbReference>
<reference evidence="4 5" key="1">
    <citation type="submission" date="2021-01" db="EMBL/GenBank/DDBJ databases">
        <title>Carboxyliciviraga sp.nov., isolated from coastal sediments.</title>
        <authorList>
            <person name="Lu D."/>
            <person name="Zhang T."/>
        </authorList>
    </citation>
    <scope>NUCLEOTIDE SEQUENCE [LARGE SCALE GENOMIC DNA]</scope>
    <source>
        <strain evidence="4 5">N1Y132</strain>
    </source>
</reference>
<evidence type="ECO:0000259" key="1">
    <source>
        <dbReference type="Pfam" id="PF14323"/>
    </source>
</evidence>
<protein>
    <submittedName>
        <fullName evidence="4">Uncharacterized protein</fullName>
    </submittedName>
</protein>
<dbReference type="Gene3D" id="3.20.20.490">
    <property type="entry name" value="GxGYxYP glycoside hydrolase, C-terminal domain"/>
    <property type="match status" value="1"/>
</dbReference>
<dbReference type="EMBL" id="JAENRR010000055">
    <property type="protein sequence ID" value="MBK3519162.1"/>
    <property type="molecule type" value="Genomic_DNA"/>
</dbReference>
<dbReference type="InterPro" id="IPR048310">
    <property type="entry name" value="GxGYxYP_N_2nd"/>
</dbReference>
<dbReference type="InterPro" id="IPR048309">
    <property type="entry name" value="GxGYxYP_N_3rd"/>
</dbReference>
<name>A0ABS1HNA1_9BACT</name>